<proteinExistence type="predicted"/>
<evidence type="ECO:0000313" key="3">
    <source>
        <dbReference type="Proteomes" id="UP000279259"/>
    </source>
</evidence>
<name>A0A427XRZ8_9TREE</name>
<feature type="transmembrane region" description="Helical" evidence="1">
    <location>
        <begin position="33"/>
        <end position="59"/>
    </location>
</feature>
<sequence>MALYAGYGAANGTGSKISAATRTVGIGMGMGGVVGAVGAVGVAGVVGAFMGLFGVGLGLSI</sequence>
<evidence type="ECO:0000256" key="1">
    <source>
        <dbReference type="SAM" id="Phobius"/>
    </source>
</evidence>
<dbReference type="EMBL" id="RSCD01000029">
    <property type="protein sequence ID" value="RSH81610.1"/>
    <property type="molecule type" value="Genomic_DNA"/>
</dbReference>
<keyword evidence="1" id="KW-0472">Membrane</keyword>
<dbReference type="AlphaFoldDB" id="A0A427XRZ8"/>
<protein>
    <submittedName>
        <fullName evidence="2">Uncharacterized protein</fullName>
    </submittedName>
</protein>
<comment type="caution">
    <text evidence="2">The sequence shown here is derived from an EMBL/GenBank/DDBJ whole genome shotgun (WGS) entry which is preliminary data.</text>
</comment>
<keyword evidence="1" id="KW-1133">Transmembrane helix</keyword>
<dbReference type="Proteomes" id="UP000279259">
    <property type="component" value="Unassembled WGS sequence"/>
</dbReference>
<accession>A0A427XRZ8</accession>
<keyword evidence="3" id="KW-1185">Reference proteome</keyword>
<keyword evidence="1" id="KW-0812">Transmembrane</keyword>
<evidence type="ECO:0000313" key="2">
    <source>
        <dbReference type="EMBL" id="RSH81610.1"/>
    </source>
</evidence>
<reference evidence="2 3" key="1">
    <citation type="submission" date="2018-11" db="EMBL/GenBank/DDBJ databases">
        <title>Genome sequence of Saitozyma podzolica DSM 27192.</title>
        <authorList>
            <person name="Aliyu H."/>
            <person name="Gorte O."/>
            <person name="Ochsenreither K."/>
        </authorList>
    </citation>
    <scope>NUCLEOTIDE SEQUENCE [LARGE SCALE GENOMIC DNA]</scope>
    <source>
        <strain evidence="2 3">DSM 27192</strain>
    </source>
</reference>
<organism evidence="2 3">
    <name type="scientific">Saitozyma podzolica</name>
    <dbReference type="NCBI Taxonomy" id="1890683"/>
    <lineage>
        <taxon>Eukaryota</taxon>
        <taxon>Fungi</taxon>
        <taxon>Dikarya</taxon>
        <taxon>Basidiomycota</taxon>
        <taxon>Agaricomycotina</taxon>
        <taxon>Tremellomycetes</taxon>
        <taxon>Tremellales</taxon>
        <taxon>Trimorphomycetaceae</taxon>
        <taxon>Saitozyma</taxon>
    </lineage>
</organism>
<gene>
    <name evidence="2" type="ORF">EHS25_006232</name>
</gene>